<gene>
    <name evidence="1" type="ORF">SPELUC_LOCUS1415</name>
</gene>
<comment type="caution">
    <text evidence="1">The sequence shown here is derived from an EMBL/GenBank/DDBJ whole genome shotgun (WGS) entry which is preliminary data.</text>
</comment>
<reference evidence="1" key="1">
    <citation type="submission" date="2021-06" db="EMBL/GenBank/DDBJ databases">
        <authorList>
            <person name="Kallberg Y."/>
            <person name="Tangrot J."/>
            <person name="Rosling A."/>
        </authorList>
    </citation>
    <scope>NUCLEOTIDE SEQUENCE</scope>
    <source>
        <strain evidence="1">28 12/20/2015</strain>
    </source>
</reference>
<keyword evidence="2" id="KW-1185">Reference proteome</keyword>
<organism evidence="1 2">
    <name type="scientific">Cetraspora pellucida</name>
    <dbReference type="NCBI Taxonomy" id="1433469"/>
    <lineage>
        <taxon>Eukaryota</taxon>
        <taxon>Fungi</taxon>
        <taxon>Fungi incertae sedis</taxon>
        <taxon>Mucoromycota</taxon>
        <taxon>Glomeromycotina</taxon>
        <taxon>Glomeromycetes</taxon>
        <taxon>Diversisporales</taxon>
        <taxon>Gigasporaceae</taxon>
        <taxon>Cetraspora</taxon>
    </lineage>
</organism>
<accession>A0ACA9KBM0</accession>
<proteinExistence type="predicted"/>
<sequence>MNEDEKFFPVEKKQDHRTIAKELDLYILDEKAGQGLPILEYLYKTSGHLDHYQEYMFPEISRNNETFYLRPMTCPHHCLIYQQKPRSYRDLPFPDHHIFVAPEQLKEELKKNYHYIADILTAFNFPISRLDILINALNELKLNYVILRGEAAFYGPKLDLEITAADGKNITISTIQLDFILPQKFGLNYIDSEQNLKIPAIIHQSPIGSYQRFIALLLEKTDGKLPF</sequence>
<dbReference type="Proteomes" id="UP000789366">
    <property type="component" value="Unassembled WGS sequence"/>
</dbReference>
<dbReference type="EMBL" id="CAJVPW010000757">
    <property type="protein sequence ID" value="CAG8464704.1"/>
    <property type="molecule type" value="Genomic_DNA"/>
</dbReference>
<name>A0ACA9KBM0_9GLOM</name>
<evidence type="ECO:0000313" key="1">
    <source>
        <dbReference type="EMBL" id="CAG8464704.1"/>
    </source>
</evidence>
<protein>
    <submittedName>
        <fullName evidence="1">7883_t:CDS:1</fullName>
    </submittedName>
</protein>
<evidence type="ECO:0000313" key="2">
    <source>
        <dbReference type="Proteomes" id="UP000789366"/>
    </source>
</evidence>